<gene>
    <name evidence="6" type="ORF">BGE01nite_29510</name>
</gene>
<dbReference type="EMBL" id="BKAG01000019">
    <property type="protein sequence ID" value="GEP43660.1"/>
    <property type="molecule type" value="Genomic_DNA"/>
</dbReference>
<dbReference type="FunFam" id="2.40.30.170:FF:000010">
    <property type="entry name" value="Efflux RND transporter periplasmic adaptor subunit"/>
    <property type="match status" value="1"/>
</dbReference>
<evidence type="ECO:0000259" key="5">
    <source>
        <dbReference type="Pfam" id="PF25989"/>
    </source>
</evidence>
<accession>A0A512MAA0</accession>
<dbReference type="PANTHER" id="PTHR30469">
    <property type="entry name" value="MULTIDRUG RESISTANCE PROTEIN MDTA"/>
    <property type="match status" value="1"/>
</dbReference>
<comment type="similarity">
    <text evidence="1">Belongs to the membrane fusion protein (MFP) (TC 8.A.1) family.</text>
</comment>
<feature type="domain" description="YknX-like C-terminal permuted SH3-like" evidence="5">
    <location>
        <begin position="274"/>
        <end position="341"/>
    </location>
</feature>
<dbReference type="Pfam" id="PF25954">
    <property type="entry name" value="Beta-barrel_RND_2"/>
    <property type="match status" value="1"/>
</dbReference>
<reference evidence="6 7" key="1">
    <citation type="submission" date="2019-07" db="EMBL/GenBank/DDBJ databases">
        <title>Whole genome shotgun sequence of Brevifollis gellanilyticus NBRC 108608.</title>
        <authorList>
            <person name="Hosoyama A."/>
            <person name="Uohara A."/>
            <person name="Ohji S."/>
            <person name="Ichikawa N."/>
        </authorList>
    </citation>
    <scope>NUCLEOTIDE SEQUENCE [LARGE SCALE GENOMIC DNA]</scope>
    <source>
        <strain evidence="6 7">NBRC 108608</strain>
    </source>
</reference>
<dbReference type="InterPro" id="IPR058637">
    <property type="entry name" value="YknX-like_C"/>
</dbReference>
<name>A0A512MAA0_9BACT</name>
<comment type="caution">
    <text evidence="6">The sequence shown here is derived from an EMBL/GenBank/DDBJ whole genome shotgun (WGS) entry which is preliminary data.</text>
</comment>
<evidence type="ECO:0000256" key="1">
    <source>
        <dbReference type="ARBA" id="ARBA00009477"/>
    </source>
</evidence>
<proteinExistence type="inferred from homology"/>
<dbReference type="InterPro" id="IPR006143">
    <property type="entry name" value="RND_pump_MFP"/>
</dbReference>
<evidence type="ECO:0000256" key="2">
    <source>
        <dbReference type="SAM" id="Coils"/>
    </source>
</evidence>
<sequence>MIISGAVAGGAWVFWNQQKKKAEAPVAAAKAKGAQFVTSAKVTKSDYALDLLAVGTVEADESIDLSPNVTETVTALHFEDGQQVKKGTLLVELSSNEEEAAISAAKSQLTEHEREITRLQSLVKDGAAPEARLEERRTLADVAKQNIHEAEARLTDRRIVAPFDGWLGLRRISVGALVSPGTVIVSLDKIDTVKIDFSVPETYLSLIKPGSPIEARTQGSKDRLFKGTVTQLDSRVDPVTRAVDARAVMPNDDLALKPGMLVVATLRVEPRQSLSIPERALVPIGSKAFVFAIIEEKAKRVEVVTGRRKPGFVEIMSGIEEGQLVVADGLVGLQDGMSVKVTGEFAGPVKAFNPEAMAGSTNPGSAR</sequence>
<dbReference type="InterPro" id="IPR058625">
    <property type="entry name" value="MdtA-like_BSH"/>
</dbReference>
<keyword evidence="7" id="KW-1185">Reference proteome</keyword>
<evidence type="ECO:0000313" key="7">
    <source>
        <dbReference type="Proteomes" id="UP000321577"/>
    </source>
</evidence>
<dbReference type="GO" id="GO:0015562">
    <property type="term" value="F:efflux transmembrane transporter activity"/>
    <property type="evidence" value="ECO:0007669"/>
    <property type="project" value="TreeGrafter"/>
</dbReference>
<dbReference type="SUPFAM" id="SSF111369">
    <property type="entry name" value="HlyD-like secretion proteins"/>
    <property type="match status" value="1"/>
</dbReference>
<dbReference type="Gene3D" id="2.40.30.170">
    <property type="match status" value="1"/>
</dbReference>
<organism evidence="6 7">
    <name type="scientific">Brevifollis gellanilyticus</name>
    <dbReference type="NCBI Taxonomy" id="748831"/>
    <lineage>
        <taxon>Bacteria</taxon>
        <taxon>Pseudomonadati</taxon>
        <taxon>Verrucomicrobiota</taxon>
        <taxon>Verrucomicrobiia</taxon>
        <taxon>Verrucomicrobiales</taxon>
        <taxon>Verrucomicrobiaceae</taxon>
    </lineage>
</organism>
<dbReference type="NCBIfam" id="TIGR01730">
    <property type="entry name" value="RND_mfp"/>
    <property type="match status" value="1"/>
</dbReference>
<dbReference type="Gene3D" id="1.10.287.470">
    <property type="entry name" value="Helix hairpin bin"/>
    <property type="match status" value="1"/>
</dbReference>
<dbReference type="AlphaFoldDB" id="A0A512MAA0"/>
<dbReference type="PANTHER" id="PTHR30469:SF16">
    <property type="entry name" value="HAE1 FAMILY EFFLUX PUMP MFP COMPONENT"/>
    <property type="match status" value="1"/>
</dbReference>
<dbReference type="GO" id="GO:1990281">
    <property type="term" value="C:efflux pump complex"/>
    <property type="evidence" value="ECO:0007669"/>
    <property type="project" value="TreeGrafter"/>
</dbReference>
<dbReference type="Gene3D" id="2.40.420.20">
    <property type="match status" value="1"/>
</dbReference>
<dbReference type="Gene3D" id="2.40.50.100">
    <property type="match status" value="1"/>
</dbReference>
<dbReference type="Pfam" id="PF25989">
    <property type="entry name" value="YknX_C"/>
    <property type="match status" value="1"/>
</dbReference>
<keyword evidence="2" id="KW-0175">Coiled coil</keyword>
<evidence type="ECO:0000259" key="3">
    <source>
        <dbReference type="Pfam" id="PF25917"/>
    </source>
</evidence>
<evidence type="ECO:0000259" key="4">
    <source>
        <dbReference type="Pfam" id="PF25954"/>
    </source>
</evidence>
<feature type="domain" description="Multidrug resistance protein MdtA-like barrel-sandwich hybrid" evidence="3">
    <location>
        <begin position="63"/>
        <end position="182"/>
    </location>
</feature>
<protein>
    <submittedName>
        <fullName evidence="6">MexH family multidrug efflux RND transporter periplasmic adaptor subunit</fullName>
    </submittedName>
</protein>
<dbReference type="Proteomes" id="UP000321577">
    <property type="component" value="Unassembled WGS sequence"/>
</dbReference>
<feature type="coiled-coil region" evidence="2">
    <location>
        <begin position="95"/>
        <end position="153"/>
    </location>
</feature>
<feature type="domain" description="CusB-like beta-barrel" evidence="4">
    <location>
        <begin position="195"/>
        <end position="267"/>
    </location>
</feature>
<dbReference type="InterPro" id="IPR058792">
    <property type="entry name" value="Beta-barrel_RND_2"/>
</dbReference>
<evidence type="ECO:0000313" key="6">
    <source>
        <dbReference type="EMBL" id="GEP43660.1"/>
    </source>
</evidence>
<dbReference type="Pfam" id="PF25917">
    <property type="entry name" value="BSH_RND"/>
    <property type="match status" value="1"/>
</dbReference>